<keyword evidence="10" id="KW-0808">Transferase</keyword>
<dbReference type="GO" id="GO:0004124">
    <property type="term" value="F:cysteine synthase activity"/>
    <property type="evidence" value="ECO:0007669"/>
    <property type="project" value="InterPro"/>
</dbReference>
<dbReference type="SUPFAM" id="SSF53686">
    <property type="entry name" value="Tryptophan synthase beta subunit-like PLP-dependent enzymes"/>
    <property type="match status" value="1"/>
</dbReference>
<keyword evidence="18" id="KW-0028">Amino-acid biosynthesis</keyword>
<keyword evidence="13" id="KW-0862">Zinc</keyword>
<dbReference type="PRINTS" id="PR00983">
    <property type="entry name" value="TRNASYNTHCYS"/>
</dbReference>
<dbReference type="Pfam" id="PF09190">
    <property type="entry name" value="DALR_2"/>
    <property type="match status" value="1"/>
</dbReference>
<proteinExistence type="inferred from homology"/>
<keyword evidence="14" id="KW-0067">ATP-binding</keyword>
<dbReference type="Pfam" id="PF00291">
    <property type="entry name" value="PALP"/>
    <property type="match status" value="1"/>
</dbReference>
<dbReference type="InterPro" id="IPR024909">
    <property type="entry name" value="Cys-tRNA/MSH_ligase"/>
</dbReference>
<keyword evidence="18" id="KW-0198">Cysteine biosynthesis</keyword>
<keyword evidence="15" id="KW-0663">Pyridoxal phosphate</keyword>
<dbReference type="PANTHER" id="PTHR10890:SF3">
    <property type="entry name" value="CYSTEINE--TRNA LIGASE, CYTOPLASMIC"/>
    <property type="match status" value="1"/>
</dbReference>
<dbReference type="InterPro" id="IPR009080">
    <property type="entry name" value="tRNAsynth_Ia_anticodon-bd"/>
</dbReference>
<dbReference type="GO" id="GO:0005829">
    <property type="term" value="C:cytosol"/>
    <property type="evidence" value="ECO:0007669"/>
    <property type="project" value="TreeGrafter"/>
</dbReference>
<dbReference type="InterPro" id="IPR036052">
    <property type="entry name" value="TrpB-like_PALP_sf"/>
</dbReference>
<dbReference type="Gene3D" id="1.20.120.1910">
    <property type="entry name" value="Cysteine-tRNA ligase, C-terminal anti-codon recognition domain"/>
    <property type="match status" value="1"/>
</dbReference>
<evidence type="ECO:0000256" key="15">
    <source>
        <dbReference type="ARBA" id="ARBA00022898"/>
    </source>
</evidence>
<keyword evidence="17 21" id="KW-0030">Aminoacyl-tRNA synthetase</keyword>
<dbReference type="InterPro" id="IPR014729">
    <property type="entry name" value="Rossmann-like_a/b/a_fold"/>
</dbReference>
<comment type="cofactor">
    <cofactor evidence="1">
        <name>pyridoxal 5'-phosphate</name>
        <dbReference type="ChEBI" id="CHEBI:597326"/>
    </cofactor>
</comment>
<dbReference type="GO" id="GO:0006535">
    <property type="term" value="P:cysteine biosynthetic process from serine"/>
    <property type="evidence" value="ECO:0007669"/>
    <property type="project" value="InterPro"/>
</dbReference>
<organism evidence="21">
    <name type="scientific">hydrothermal vent metagenome</name>
    <dbReference type="NCBI Taxonomy" id="652676"/>
    <lineage>
        <taxon>unclassified sequences</taxon>
        <taxon>metagenomes</taxon>
        <taxon>ecological metagenomes</taxon>
    </lineage>
</organism>
<keyword evidence="9 21" id="KW-0436">Ligase</keyword>
<dbReference type="InterPro" id="IPR032678">
    <property type="entry name" value="tRNA-synt_1_cat_dom"/>
</dbReference>
<accession>A0A3B0VZD7</accession>
<dbReference type="FunFam" id="3.40.50.1100:FF:000003">
    <property type="entry name" value="Cystathionine beta-synthase"/>
    <property type="match status" value="1"/>
</dbReference>
<evidence type="ECO:0000259" key="20">
    <source>
        <dbReference type="SMART" id="SM00840"/>
    </source>
</evidence>
<comment type="similarity">
    <text evidence="5">Belongs to the cysteine synthase/cystathionine beta-synthase family.</text>
</comment>
<evidence type="ECO:0000256" key="8">
    <source>
        <dbReference type="ARBA" id="ARBA00022490"/>
    </source>
</evidence>
<name>A0A3B0VZD7_9ZZZZ</name>
<dbReference type="Pfam" id="PF23493">
    <property type="entry name" value="CysS_C"/>
    <property type="match status" value="1"/>
</dbReference>
<dbReference type="CDD" id="cd01561">
    <property type="entry name" value="CBS_like"/>
    <property type="match status" value="1"/>
</dbReference>
<dbReference type="InterPro" id="IPR015273">
    <property type="entry name" value="Cys-tRNA-synt_Ia_DALR"/>
</dbReference>
<dbReference type="InterPro" id="IPR001926">
    <property type="entry name" value="TrpB-like_PALP"/>
</dbReference>
<dbReference type="InterPro" id="IPR005856">
    <property type="entry name" value="Cys_synth"/>
</dbReference>
<evidence type="ECO:0000256" key="12">
    <source>
        <dbReference type="ARBA" id="ARBA00022741"/>
    </source>
</evidence>
<evidence type="ECO:0000256" key="7">
    <source>
        <dbReference type="ARBA" id="ARBA00014738"/>
    </source>
</evidence>
<keyword evidence="11" id="KW-0479">Metal-binding</keyword>
<dbReference type="CDD" id="cd00672">
    <property type="entry name" value="CysRS_core"/>
    <property type="match status" value="1"/>
</dbReference>
<dbReference type="SMART" id="SM00840">
    <property type="entry name" value="DALR_2"/>
    <property type="match status" value="1"/>
</dbReference>
<dbReference type="GO" id="GO:0006423">
    <property type="term" value="P:cysteinyl-tRNA aminoacylation"/>
    <property type="evidence" value="ECO:0007669"/>
    <property type="project" value="InterPro"/>
</dbReference>
<dbReference type="InterPro" id="IPR056411">
    <property type="entry name" value="CysS_C"/>
</dbReference>
<dbReference type="Pfam" id="PF01406">
    <property type="entry name" value="tRNA-synt_1e"/>
    <property type="match status" value="1"/>
</dbReference>
<dbReference type="PANTHER" id="PTHR10890">
    <property type="entry name" value="CYSTEINYL-TRNA SYNTHETASE"/>
    <property type="match status" value="1"/>
</dbReference>
<evidence type="ECO:0000256" key="5">
    <source>
        <dbReference type="ARBA" id="ARBA00007103"/>
    </source>
</evidence>
<evidence type="ECO:0000256" key="1">
    <source>
        <dbReference type="ARBA" id="ARBA00001933"/>
    </source>
</evidence>
<dbReference type="GO" id="GO:0004817">
    <property type="term" value="F:cysteine-tRNA ligase activity"/>
    <property type="evidence" value="ECO:0007669"/>
    <property type="project" value="UniProtKB-EC"/>
</dbReference>
<comment type="cofactor">
    <cofactor evidence="2">
        <name>Zn(2+)</name>
        <dbReference type="ChEBI" id="CHEBI:29105"/>
    </cofactor>
</comment>
<dbReference type="SUPFAM" id="SSF52374">
    <property type="entry name" value="Nucleotidylyl transferase"/>
    <property type="match status" value="1"/>
</dbReference>
<dbReference type="EMBL" id="UOEY01000028">
    <property type="protein sequence ID" value="VAW36724.1"/>
    <property type="molecule type" value="Genomic_DNA"/>
</dbReference>
<protein>
    <recommendedName>
        <fullName evidence="7">Cysteine--tRNA ligase</fullName>
        <ecNumber evidence="6">6.1.1.16</ecNumber>
    </recommendedName>
    <alternativeName>
        <fullName evidence="19">Cysteinyl-tRNA synthetase</fullName>
    </alternativeName>
</protein>
<dbReference type="SUPFAM" id="SSF47323">
    <property type="entry name" value="Anticodon-binding domain of a subclass of class I aminoacyl-tRNA synthetases"/>
    <property type="match status" value="1"/>
</dbReference>
<keyword evidence="12" id="KW-0547">Nucleotide-binding</keyword>
<evidence type="ECO:0000256" key="17">
    <source>
        <dbReference type="ARBA" id="ARBA00023146"/>
    </source>
</evidence>
<evidence type="ECO:0000256" key="3">
    <source>
        <dbReference type="ARBA" id="ARBA00004496"/>
    </source>
</evidence>
<dbReference type="NCBIfam" id="TIGR00435">
    <property type="entry name" value="cysS"/>
    <property type="match status" value="1"/>
</dbReference>
<evidence type="ECO:0000256" key="10">
    <source>
        <dbReference type="ARBA" id="ARBA00022679"/>
    </source>
</evidence>
<evidence type="ECO:0000256" key="13">
    <source>
        <dbReference type="ARBA" id="ARBA00022833"/>
    </source>
</evidence>
<evidence type="ECO:0000256" key="4">
    <source>
        <dbReference type="ARBA" id="ARBA00005594"/>
    </source>
</evidence>
<dbReference type="NCBIfam" id="TIGR01136">
    <property type="entry name" value="cysKM"/>
    <property type="match status" value="1"/>
</dbReference>
<evidence type="ECO:0000313" key="21">
    <source>
        <dbReference type="EMBL" id="VAW36724.1"/>
    </source>
</evidence>
<comment type="subcellular location">
    <subcellularLocation>
        <location evidence="3">Cytoplasm</location>
    </subcellularLocation>
</comment>
<evidence type="ECO:0000256" key="14">
    <source>
        <dbReference type="ARBA" id="ARBA00022840"/>
    </source>
</evidence>
<sequence length="792" mass="88684">MKNVRCKGRKSMNTVLLDLIGNTPMVPISRINPVAGVAIMAKLESCNPGGSVKDRIALSMIEAGEKSGELNRDKIVLEATSGNTGIGLAMVCAARGYRCQLVMPESASVERRQIMQAYGAEITLTPAKRSTDGAIEKAYAMGREHPELYFMTDQFNSEANWQAHYRATGPEIWQQTAGKVTDVIATMGTSGTAMGLSKWFAKYHPAVRVTAVEPYYDHKIQGLKNMKESYKPGIFDKSLPYKIVNVGDEDAFSTARLLARKEGIFAGMSSGAAMFAALHLAREIGEGFIVTILPDGGERYLSTSLFVPQAKPEPPVLRLRFYNTMSRKKEEFRPIHKRRATFYACGPTAYESPNMAHCRRFVVADLLARSLEYNGLAVESYMNITDLDDNTIAGADKAGLPLRDFTGKYVNEFMAAARELGVKKATGYPLASEHVGDMIDIARELLDKGYAYVKHGSIYFDISKFKRYGRLSGVDLSKIRTGKTVDLDDYEKDNPRDFTLLKRTTLDELKKGIFYETEWGNIRPGWHIECSAMSIHYLGETFDIHLASQNLMFPHHENEIAIAEALTGKPLANYWLHSGLLLRDGRKMSADNGNVVTMQDVLDRGYTGRELRFMFLVVHYRKPLHFSFKRLDSARRTLMRIDEFCRKLLCLPPDLPHPDVALLVTTLEKKFFAALGDDFNMSGAVGALFDFIKKTNPILQAGNLDRRQKNDVLEVLRKVNSVLGIIRLERCPLAPEIDRLIRQRERARQLKDWTAADSAREELLKKGIAVCDTACGPVWERSIEPGGQGNER</sequence>
<evidence type="ECO:0000256" key="19">
    <source>
        <dbReference type="ARBA" id="ARBA00031499"/>
    </source>
</evidence>
<reference evidence="21" key="1">
    <citation type="submission" date="2018-06" db="EMBL/GenBank/DDBJ databases">
        <authorList>
            <person name="Zhirakovskaya E."/>
        </authorList>
    </citation>
    <scope>NUCLEOTIDE SEQUENCE</scope>
</reference>
<dbReference type="AlphaFoldDB" id="A0A3B0VZD7"/>
<gene>
    <name evidence="21" type="ORF">MNBD_DELTA04-1438</name>
</gene>
<comment type="similarity">
    <text evidence="4">Belongs to the class-I aminoacyl-tRNA synthetase family.</text>
</comment>
<dbReference type="HAMAP" id="MF_00041">
    <property type="entry name" value="Cys_tRNA_synth"/>
    <property type="match status" value="1"/>
</dbReference>
<evidence type="ECO:0000256" key="6">
    <source>
        <dbReference type="ARBA" id="ARBA00012832"/>
    </source>
</evidence>
<evidence type="ECO:0000256" key="11">
    <source>
        <dbReference type="ARBA" id="ARBA00022723"/>
    </source>
</evidence>
<dbReference type="Gene3D" id="3.40.50.1100">
    <property type="match status" value="2"/>
</dbReference>
<dbReference type="EC" id="6.1.1.16" evidence="6"/>
<evidence type="ECO:0000256" key="18">
    <source>
        <dbReference type="ARBA" id="ARBA00023192"/>
    </source>
</evidence>
<dbReference type="GO" id="GO:0005524">
    <property type="term" value="F:ATP binding"/>
    <property type="evidence" value="ECO:0007669"/>
    <property type="project" value="UniProtKB-KW"/>
</dbReference>
<dbReference type="PROSITE" id="PS00901">
    <property type="entry name" value="CYS_SYNTHASE"/>
    <property type="match status" value="1"/>
</dbReference>
<dbReference type="Gene3D" id="3.40.50.620">
    <property type="entry name" value="HUPs"/>
    <property type="match status" value="1"/>
</dbReference>
<dbReference type="InterPro" id="IPR015803">
    <property type="entry name" value="Cys-tRNA-ligase"/>
</dbReference>
<keyword evidence="8" id="KW-0963">Cytoplasm</keyword>
<evidence type="ECO:0000256" key="16">
    <source>
        <dbReference type="ARBA" id="ARBA00022917"/>
    </source>
</evidence>
<evidence type="ECO:0000256" key="9">
    <source>
        <dbReference type="ARBA" id="ARBA00022598"/>
    </source>
</evidence>
<keyword evidence="16" id="KW-0648">Protein biosynthesis</keyword>
<feature type="domain" description="Cysteinyl-tRNA synthetase class Ia DALR" evidence="20">
    <location>
        <begin position="670"/>
        <end position="733"/>
    </location>
</feature>
<dbReference type="GO" id="GO:0046872">
    <property type="term" value="F:metal ion binding"/>
    <property type="evidence" value="ECO:0007669"/>
    <property type="project" value="UniProtKB-KW"/>
</dbReference>
<evidence type="ECO:0000256" key="2">
    <source>
        <dbReference type="ARBA" id="ARBA00001947"/>
    </source>
</evidence>
<dbReference type="InterPro" id="IPR001216">
    <property type="entry name" value="P-phosphate_BS"/>
</dbReference>